<dbReference type="Gene3D" id="3.20.20.80">
    <property type="entry name" value="Glycosidases"/>
    <property type="match status" value="1"/>
</dbReference>
<feature type="signal peptide" evidence="1">
    <location>
        <begin position="1"/>
        <end position="20"/>
    </location>
</feature>
<keyword evidence="3" id="KW-1185">Reference proteome</keyword>
<proteinExistence type="predicted"/>
<feature type="chain" id="PRO_5004735990" evidence="1">
    <location>
        <begin position="21"/>
        <end position="393"/>
    </location>
</feature>
<dbReference type="Pfam" id="PF03659">
    <property type="entry name" value="Glyco_hydro_71"/>
    <property type="match status" value="1"/>
</dbReference>
<keyword evidence="1" id="KW-0732">Signal</keyword>
<evidence type="ECO:0000256" key="1">
    <source>
        <dbReference type="SAM" id="SignalP"/>
    </source>
</evidence>
<protein>
    <submittedName>
        <fullName evidence="2">Uncharacterized protein</fullName>
    </submittedName>
</protein>
<organism evidence="2 3">
    <name type="scientific">Byssochlamys spectabilis (strain No. 5 / NBRC 109023)</name>
    <name type="common">Paecilomyces variotii</name>
    <dbReference type="NCBI Taxonomy" id="1356009"/>
    <lineage>
        <taxon>Eukaryota</taxon>
        <taxon>Fungi</taxon>
        <taxon>Dikarya</taxon>
        <taxon>Ascomycota</taxon>
        <taxon>Pezizomycotina</taxon>
        <taxon>Eurotiomycetes</taxon>
        <taxon>Eurotiomycetidae</taxon>
        <taxon>Eurotiales</taxon>
        <taxon>Thermoascaceae</taxon>
        <taxon>Paecilomyces</taxon>
    </lineage>
</organism>
<dbReference type="OrthoDB" id="1046782at2759"/>
<comment type="caution">
    <text evidence="2">The sequence shown here is derived from an EMBL/GenBank/DDBJ whole genome shotgun (WGS) entry which is preliminary data.</text>
</comment>
<dbReference type="InParanoid" id="V5HX48"/>
<gene>
    <name evidence="2" type="ORF">PVAR5_3051</name>
</gene>
<dbReference type="eggNOG" id="ENOG502RZ85">
    <property type="taxonomic scope" value="Eukaryota"/>
</dbReference>
<dbReference type="CDD" id="cd11577">
    <property type="entry name" value="GH71"/>
    <property type="match status" value="1"/>
</dbReference>
<dbReference type="EMBL" id="BAUL01000092">
    <property type="protein sequence ID" value="GAD94425.1"/>
    <property type="molecule type" value="Genomic_DNA"/>
</dbReference>
<feature type="non-terminal residue" evidence="2">
    <location>
        <position position="393"/>
    </location>
</feature>
<dbReference type="GO" id="GO:0051118">
    <property type="term" value="F:glucan endo-1,3-alpha-glucosidase activity"/>
    <property type="evidence" value="ECO:0007669"/>
    <property type="project" value="InterPro"/>
</dbReference>
<dbReference type="Proteomes" id="UP000018001">
    <property type="component" value="Unassembled WGS sequence"/>
</dbReference>
<name>V5HX48_BYSSN</name>
<dbReference type="HOGENOM" id="CLU_019141_1_0_1"/>
<dbReference type="AlphaFoldDB" id="V5HX48"/>
<evidence type="ECO:0000313" key="3">
    <source>
        <dbReference type="Proteomes" id="UP000018001"/>
    </source>
</evidence>
<reference evidence="3" key="1">
    <citation type="journal article" date="2014" name="Genome Announc.">
        <title>Draft genome sequence of the formaldehyde-resistant fungus Byssochlamys spectabilis No. 5 (anamorph Paecilomyces variotii No. 5) (NBRC109023).</title>
        <authorList>
            <person name="Oka T."/>
            <person name="Ekino K."/>
            <person name="Fukuda K."/>
            <person name="Nomura Y."/>
        </authorList>
    </citation>
    <scope>NUCLEOTIDE SEQUENCE [LARGE SCALE GENOMIC DNA]</scope>
    <source>
        <strain evidence="3">No. 5 / NBRC 109023</strain>
    </source>
</reference>
<evidence type="ECO:0000313" key="2">
    <source>
        <dbReference type="EMBL" id="GAD94425.1"/>
    </source>
</evidence>
<dbReference type="InterPro" id="IPR005197">
    <property type="entry name" value="Glyco_hydro_71"/>
</dbReference>
<dbReference type="InterPro" id="IPR051130">
    <property type="entry name" value="Mito_struct-func_regulator"/>
</dbReference>
<accession>V5HX48</accession>
<sequence>MKVMIFTIFAVLLCAFEAQAKAVFAHFMVTNAASYVWDDLDNEIKLAQEAHIDAFALNIQAGDDANTIIPLFFEAAESRGFKLFFSFDYAANGAWEINDVLGYIKLFGSRSGYYQYGGQPFVSTFEGPANAKDWLLIKAETNCFFMPDYSSLGAKPAVALGVADGLFSWAAWPWGNQDMDTYVDASYLQYLGDLPYIMPAAPWFFTNLPGFNGKNWLWKGDNLWYDRWQEILFIKPPFVEIISWNDYGESHYIGPLRDYAMDAFSIGGAPYNYVTNMPHDGWRLFLPYLIDTYKNGVATVTKEGLTVWHRIQPGRACSTGNTTGNTASQLQIEFPPYEVVEDKIFYSALLGSPATVTVSIGGKSQQGTWDWEPDGGIGIYHGSVSFGGSVGDV</sequence>
<dbReference type="PANTHER" id="PTHR43173:SF33">
    <property type="entry name" value="ASCUS WALL ENDO-1,3-ALPHA-GLUCANASE-RELATED"/>
    <property type="match status" value="1"/>
</dbReference>
<dbReference type="PANTHER" id="PTHR43173">
    <property type="entry name" value="ABC1 FAMILY PROTEIN"/>
    <property type="match status" value="1"/>
</dbReference>